<reference evidence="2" key="1">
    <citation type="submission" date="2020-10" db="EMBL/GenBank/DDBJ databases">
        <authorList>
            <person name="Castelo-Branco R."/>
            <person name="Eusebio N."/>
            <person name="Adriana R."/>
            <person name="Vieira A."/>
            <person name="Brugerolle De Fraissinette N."/>
            <person name="Rezende De Castro R."/>
            <person name="Schneider M.P."/>
            <person name="Vasconcelos V."/>
            <person name="Leao P.N."/>
        </authorList>
    </citation>
    <scope>NUCLEOTIDE SEQUENCE</scope>
    <source>
        <strain evidence="2">LEGE 07310</strain>
    </source>
</reference>
<proteinExistence type="predicted"/>
<feature type="region of interest" description="Disordered" evidence="1">
    <location>
        <begin position="21"/>
        <end position="71"/>
    </location>
</feature>
<evidence type="ECO:0000313" key="3">
    <source>
        <dbReference type="Proteomes" id="UP000636505"/>
    </source>
</evidence>
<evidence type="ECO:0000313" key="2">
    <source>
        <dbReference type="EMBL" id="MBE9076074.1"/>
    </source>
</evidence>
<protein>
    <submittedName>
        <fullName evidence="2">Uncharacterized protein</fullName>
    </submittedName>
</protein>
<sequence length="88" mass="9425">MLILSLALLTLGSAGCRVTQEEAGEAPDVDVEVDPGEVPEYDVEGPDVDVESETREVTVPEVEVETEEKEVTVPDVDVTLPGEEEEGN</sequence>
<name>A0A8J7AJZ3_9CYAN</name>
<accession>A0A8J7AJZ3</accession>
<dbReference type="AlphaFoldDB" id="A0A8J7AJZ3"/>
<feature type="compositionally biased region" description="Acidic residues" evidence="1">
    <location>
        <begin position="22"/>
        <end position="51"/>
    </location>
</feature>
<keyword evidence="3" id="KW-1185">Reference proteome</keyword>
<organism evidence="2 3">
    <name type="scientific">Vasconcelosia minhoensis LEGE 07310</name>
    <dbReference type="NCBI Taxonomy" id="915328"/>
    <lineage>
        <taxon>Bacteria</taxon>
        <taxon>Bacillati</taxon>
        <taxon>Cyanobacteriota</taxon>
        <taxon>Cyanophyceae</taxon>
        <taxon>Nodosilineales</taxon>
        <taxon>Cymatolegaceae</taxon>
        <taxon>Vasconcelosia</taxon>
        <taxon>Vasconcelosia minhoensis</taxon>
    </lineage>
</organism>
<gene>
    <name evidence="2" type="ORF">IQ241_01990</name>
</gene>
<comment type="caution">
    <text evidence="2">The sequence shown here is derived from an EMBL/GenBank/DDBJ whole genome shotgun (WGS) entry which is preliminary data.</text>
</comment>
<dbReference type="Proteomes" id="UP000636505">
    <property type="component" value="Unassembled WGS sequence"/>
</dbReference>
<dbReference type="EMBL" id="JADEXG010000003">
    <property type="protein sequence ID" value="MBE9076074.1"/>
    <property type="molecule type" value="Genomic_DNA"/>
</dbReference>
<evidence type="ECO:0000256" key="1">
    <source>
        <dbReference type="SAM" id="MobiDB-lite"/>
    </source>
</evidence>